<keyword evidence="7" id="KW-0010">Activator</keyword>
<dbReference type="Gene3D" id="1.20.920.10">
    <property type="entry name" value="Bromodomain-like"/>
    <property type="match status" value="1"/>
</dbReference>
<keyword evidence="16" id="KW-1185">Reference proteome</keyword>
<feature type="region of interest" description="Disordered" evidence="11">
    <location>
        <begin position="1072"/>
        <end position="1093"/>
    </location>
</feature>
<dbReference type="InterPro" id="IPR041670">
    <property type="entry name" value="Znf-CCHC_6"/>
</dbReference>
<evidence type="ECO:0000256" key="5">
    <source>
        <dbReference type="ARBA" id="ARBA00023054"/>
    </source>
</evidence>
<evidence type="ECO:0000256" key="4">
    <source>
        <dbReference type="ARBA" id="ARBA00023015"/>
    </source>
</evidence>
<evidence type="ECO:0000256" key="10">
    <source>
        <dbReference type="PROSITE-ProRule" id="PRU00035"/>
    </source>
</evidence>
<comment type="similarity">
    <text evidence="2">Belongs to the TAF1 family.</text>
</comment>
<dbReference type="InterPro" id="IPR040240">
    <property type="entry name" value="TAF1"/>
</dbReference>
<dbReference type="Pfam" id="PF15288">
    <property type="entry name" value="zf-CCHC_6"/>
    <property type="match status" value="1"/>
</dbReference>
<feature type="domain" description="Ubiquitin-like" evidence="14">
    <location>
        <begin position="85"/>
        <end position="155"/>
    </location>
</feature>
<comment type="subcellular location">
    <subcellularLocation>
        <location evidence="1">Nucleus</location>
    </subcellularLocation>
</comment>
<dbReference type="InterPro" id="IPR029071">
    <property type="entry name" value="Ubiquitin-like_domsf"/>
</dbReference>
<dbReference type="PRINTS" id="PR00503">
    <property type="entry name" value="BROMODOMAIN"/>
</dbReference>
<dbReference type="AlphaFoldDB" id="A0A8T0T943"/>
<protein>
    <recommendedName>
        <fullName evidence="17">Transcription initiation factor TFIID subunit 1</fullName>
    </recommendedName>
</protein>
<feature type="compositionally biased region" description="Basic residues" evidence="11">
    <location>
        <begin position="1081"/>
        <end position="1092"/>
    </location>
</feature>
<keyword evidence="9" id="KW-0539">Nucleus</keyword>
<feature type="region of interest" description="Disordered" evidence="11">
    <location>
        <begin position="1013"/>
        <end position="1041"/>
    </location>
</feature>
<dbReference type="FunFam" id="3.10.20.90:FF:000223">
    <property type="entry name" value="Transcription initiation factor TFIID subunit 1"/>
    <property type="match status" value="1"/>
</dbReference>
<dbReference type="GO" id="GO:0051123">
    <property type="term" value="P:RNA polymerase II preinitiation complex assembly"/>
    <property type="evidence" value="ECO:0007669"/>
    <property type="project" value="TreeGrafter"/>
</dbReference>
<keyword evidence="3" id="KW-0156">Chromatin regulator</keyword>
<dbReference type="InterPro" id="IPR036427">
    <property type="entry name" value="Bromodomain-like_sf"/>
</dbReference>
<dbReference type="PROSITE" id="PS00633">
    <property type="entry name" value="BROMODOMAIN_1"/>
    <property type="match status" value="1"/>
</dbReference>
<dbReference type="FunFam" id="1.20.920.10:FF:000043">
    <property type="entry name" value="Transcription initiation factor TFIID subunit 1"/>
    <property type="match status" value="1"/>
</dbReference>
<gene>
    <name evidence="15" type="ORF">PVAP13_4NG250700</name>
</gene>
<dbReference type="Gene3D" id="3.10.20.90">
    <property type="entry name" value="Phosphatidylinositol 3-kinase Catalytic Subunit, Chain A, domain 1"/>
    <property type="match status" value="1"/>
</dbReference>
<feature type="region of interest" description="Disordered" evidence="11">
    <location>
        <begin position="943"/>
        <end position="968"/>
    </location>
</feature>
<dbReference type="GO" id="GO:0005669">
    <property type="term" value="C:transcription factor TFIID complex"/>
    <property type="evidence" value="ECO:0007669"/>
    <property type="project" value="InterPro"/>
</dbReference>
<feature type="compositionally biased region" description="Basic and acidic residues" evidence="11">
    <location>
        <begin position="1029"/>
        <end position="1041"/>
    </location>
</feature>
<dbReference type="PANTHER" id="PTHR13900">
    <property type="entry name" value="TRANSCRIPTION INITIATION FACTOR TFIID"/>
    <property type="match status" value="1"/>
</dbReference>
<evidence type="ECO:0000256" key="7">
    <source>
        <dbReference type="ARBA" id="ARBA00023159"/>
    </source>
</evidence>
<dbReference type="PROSITE" id="PS50014">
    <property type="entry name" value="BROMODOMAIN_2"/>
    <property type="match status" value="1"/>
</dbReference>
<keyword evidence="5" id="KW-0175">Coiled coil</keyword>
<proteinExistence type="inferred from homology"/>
<reference evidence="15" key="1">
    <citation type="submission" date="2020-05" db="EMBL/GenBank/DDBJ databases">
        <title>WGS assembly of Panicum virgatum.</title>
        <authorList>
            <person name="Lovell J.T."/>
            <person name="Jenkins J."/>
            <person name="Shu S."/>
            <person name="Juenger T.E."/>
            <person name="Schmutz J."/>
        </authorList>
    </citation>
    <scope>NUCLEOTIDE SEQUENCE</scope>
    <source>
        <strain evidence="15">AP13</strain>
    </source>
</reference>
<feature type="domain" description="Bromo" evidence="13">
    <location>
        <begin position="1156"/>
        <end position="1226"/>
    </location>
</feature>
<dbReference type="Pfam" id="PF00240">
    <property type="entry name" value="ubiquitin"/>
    <property type="match status" value="1"/>
</dbReference>
<dbReference type="GO" id="GO:0004402">
    <property type="term" value="F:histone acetyltransferase activity"/>
    <property type="evidence" value="ECO:0007669"/>
    <property type="project" value="InterPro"/>
</dbReference>
<evidence type="ECO:0000313" key="16">
    <source>
        <dbReference type="Proteomes" id="UP000823388"/>
    </source>
</evidence>
<dbReference type="GO" id="GO:0017025">
    <property type="term" value="F:TBP-class protein binding"/>
    <property type="evidence" value="ECO:0007669"/>
    <property type="project" value="InterPro"/>
</dbReference>
<keyword evidence="12" id="KW-0472">Membrane</keyword>
<keyword evidence="12" id="KW-0812">Transmembrane</keyword>
<dbReference type="Proteomes" id="UP000823388">
    <property type="component" value="Chromosome 4N"/>
</dbReference>
<evidence type="ECO:0000256" key="3">
    <source>
        <dbReference type="ARBA" id="ARBA00022853"/>
    </source>
</evidence>
<keyword evidence="8" id="KW-0804">Transcription</keyword>
<dbReference type="InterPro" id="IPR000626">
    <property type="entry name" value="Ubiquitin-like_dom"/>
</dbReference>
<evidence type="ECO:0000256" key="2">
    <source>
        <dbReference type="ARBA" id="ARBA00009064"/>
    </source>
</evidence>
<dbReference type="Pfam" id="PF00439">
    <property type="entry name" value="Bromodomain"/>
    <property type="match status" value="1"/>
</dbReference>
<evidence type="ECO:0000256" key="9">
    <source>
        <dbReference type="ARBA" id="ARBA00023242"/>
    </source>
</evidence>
<dbReference type="SUPFAM" id="SSF47370">
    <property type="entry name" value="Bromodomain"/>
    <property type="match status" value="1"/>
</dbReference>
<keyword evidence="4" id="KW-0805">Transcription regulation</keyword>
<dbReference type="EMBL" id="CM029044">
    <property type="protein sequence ID" value="KAG2607510.1"/>
    <property type="molecule type" value="Genomic_DNA"/>
</dbReference>
<evidence type="ECO:0000256" key="12">
    <source>
        <dbReference type="SAM" id="Phobius"/>
    </source>
</evidence>
<accession>A0A8T0T943</accession>
<dbReference type="CDD" id="cd04369">
    <property type="entry name" value="Bromodomain"/>
    <property type="match status" value="1"/>
</dbReference>
<dbReference type="PANTHER" id="PTHR13900:SF0">
    <property type="entry name" value="TRANSCRIPTION INITIATION FACTOR TFIID SUBUNIT 1"/>
    <property type="match status" value="1"/>
</dbReference>
<comment type="caution">
    <text evidence="15">The sequence shown here is derived from an EMBL/GenBank/DDBJ whole genome shotgun (WGS) entry which is preliminary data.</text>
</comment>
<dbReference type="PROSITE" id="PS50053">
    <property type="entry name" value="UBIQUITIN_2"/>
    <property type="match status" value="1"/>
</dbReference>
<dbReference type="InterPro" id="IPR018359">
    <property type="entry name" value="Bromodomain_CS"/>
</dbReference>
<evidence type="ECO:0000256" key="11">
    <source>
        <dbReference type="SAM" id="MobiDB-lite"/>
    </source>
</evidence>
<evidence type="ECO:0000259" key="13">
    <source>
        <dbReference type="PROSITE" id="PS50014"/>
    </source>
</evidence>
<evidence type="ECO:0008006" key="17">
    <source>
        <dbReference type="Google" id="ProtNLM"/>
    </source>
</evidence>
<dbReference type="SMART" id="SM00213">
    <property type="entry name" value="UBQ"/>
    <property type="match status" value="1"/>
</dbReference>
<dbReference type="InterPro" id="IPR022591">
    <property type="entry name" value="TAF1_HAT_dom"/>
</dbReference>
<sequence length="1257" mass="141880">MARQRNHSCMPLVTEPNMTLVVMHYIHQLHFVYCSLVTSSLIVFLLPTLCSKEIANFHRPKAKWYPHENKIAAQLQGAACSHGKMTAILMTLAGKGIKILVNAEDTLVSVKLKASKKLELKPSEKIKLFCSGKELQDDISLAMQNVRPNSILHVVRTEVNLWPKAQKLPGEDKPLRPPGAFRKKTDLSVRDGHVFLMEYCEERPLLLSNAGMGARLCTYYQKTSPADQTATSLRNNGDGLGTVLAIDPADKSPFLGDIRSGSHQSCLETNMYRSPIFPHKVAQTDYLLVRSAKGVLSLRRIDKLYAVGQQEPHMEVFSPGTKNVQNYLLNRVLAYVYREFRARERPDVIPQIRADELPIQSPLTEAIVKKRLKHCADFKKGPKGHFFWTQRPDFRVPSEEELRRLLTPESVCCYESMQAGLYRLKRLGIVKLTQPVGLASAMNQLPDEAIELAAASHIERELQITSWNLTSNFVACTNQDRENIERLEITGVGDPSGRGLGFSYVRVAPKAPASNSMLKKKSAAAKGTTVTGTDADLRRLSMDAARELLLKFGVPEEQIDKLTRWHRIAMVRKLSSEQAASGITIDEIPVSKFARGQRMSFLQLQQQTREKCQEIWDRQLQSLSAIDGDDNGSDTEANSDLDSFAGDLENLLDAEEFDDEDTSTADLRSDKADGMRGLKMRRCPTHAQVNEEIEDDEAEASLAKKLLEDNGNDMKRKKQPEGLTNFGTSIGANKMKQNKSGQMIKSSGYAGALTPKEGTPREAKEAENSFAEGSLPTKLKTKMAFDGNDILLVKKKFAPGKDGPPKEKRQGARGDTLVCGACGKLGHMRTNKRCPKYVEDQEVSEMDANSVKSNPTDIGIHLQTKTPKRLITKVSSEVTETEGPDGIEKTKSVPVKFKLGAPDKSLERNMSLSGSLVSDKRIMDVTDYRSTGKVNKIIIPNKMKSEDYPPDTPKPSVVFRPPAEEKDVPRKKITIKQPKGVDQQRLVEARSGQEPTRKIRKIVELSSFEEKSREDDHWFGGEPSQMSSSHERRLDLEGKRRSKTIMENEKSWRNFEEEREMPQQRLIDARIYASREEDHQKGKKKNKKKKKHEFRDDDLLDHRLYKNDRKVPERLRAVKRSTPVDVIECAPSAKRRRGGEVELSNILEKIVDHLRGETQISLLFLKPVTRKDAPDYLEIIRCPMDLGTIRDKVRKMEYKNRHEFRHDVAQIQLNAHIYNDERHPHIPPLADSLMELCDYLLDESAELLAEAEDAIEH</sequence>
<evidence type="ECO:0000259" key="14">
    <source>
        <dbReference type="PROSITE" id="PS50053"/>
    </source>
</evidence>
<evidence type="ECO:0000313" key="15">
    <source>
        <dbReference type="EMBL" id="KAG2607510.1"/>
    </source>
</evidence>
<dbReference type="Pfam" id="PF12157">
    <property type="entry name" value="DUF3591"/>
    <property type="match status" value="1"/>
</dbReference>
<dbReference type="GO" id="GO:0016251">
    <property type="term" value="F:RNA polymerase II general transcription initiation factor activity"/>
    <property type="evidence" value="ECO:0007669"/>
    <property type="project" value="InterPro"/>
</dbReference>
<keyword evidence="6 10" id="KW-0103">Bromodomain</keyword>
<keyword evidence="12" id="KW-1133">Transmembrane helix</keyword>
<evidence type="ECO:0000256" key="8">
    <source>
        <dbReference type="ARBA" id="ARBA00023163"/>
    </source>
</evidence>
<evidence type="ECO:0000256" key="1">
    <source>
        <dbReference type="ARBA" id="ARBA00004123"/>
    </source>
</evidence>
<name>A0A8T0T943_PANVG</name>
<dbReference type="SMART" id="SM00297">
    <property type="entry name" value="BROMO"/>
    <property type="match status" value="1"/>
</dbReference>
<feature type="region of interest" description="Disordered" evidence="11">
    <location>
        <begin position="708"/>
        <end position="770"/>
    </location>
</feature>
<evidence type="ECO:0000256" key="6">
    <source>
        <dbReference type="ARBA" id="ARBA00023117"/>
    </source>
</evidence>
<dbReference type="InterPro" id="IPR001487">
    <property type="entry name" value="Bromodomain"/>
</dbReference>
<organism evidence="15 16">
    <name type="scientific">Panicum virgatum</name>
    <name type="common">Blackwell switchgrass</name>
    <dbReference type="NCBI Taxonomy" id="38727"/>
    <lineage>
        <taxon>Eukaryota</taxon>
        <taxon>Viridiplantae</taxon>
        <taxon>Streptophyta</taxon>
        <taxon>Embryophyta</taxon>
        <taxon>Tracheophyta</taxon>
        <taxon>Spermatophyta</taxon>
        <taxon>Magnoliopsida</taxon>
        <taxon>Liliopsida</taxon>
        <taxon>Poales</taxon>
        <taxon>Poaceae</taxon>
        <taxon>PACMAD clade</taxon>
        <taxon>Panicoideae</taxon>
        <taxon>Panicodae</taxon>
        <taxon>Paniceae</taxon>
        <taxon>Panicinae</taxon>
        <taxon>Panicum</taxon>
        <taxon>Panicum sect. Hiantes</taxon>
    </lineage>
</organism>
<dbReference type="SUPFAM" id="SSF54236">
    <property type="entry name" value="Ubiquitin-like"/>
    <property type="match status" value="1"/>
</dbReference>
<feature type="compositionally biased region" description="Basic and acidic residues" evidence="11">
    <location>
        <begin position="758"/>
        <end position="767"/>
    </location>
</feature>
<feature type="transmembrane region" description="Helical" evidence="12">
    <location>
        <begin position="31"/>
        <end position="49"/>
    </location>
</feature>